<dbReference type="EMBL" id="CP158367">
    <property type="protein sequence ID" value="XBX75757.1"/>
    <property type="molecule type" value="Genomic_DNA"/>
</dbReference>
<dbReference type="SUPFAM" id="SSF53335">
    <property type="entry name" value="S-adenosyl-L-methionine-dependent methyltransferases"/>
    <property type="match status" value="1"/>
</dbReference>
<keyword evidence="2" id="KW-0489">Methyltransferase</keyword>
<organism evidence="2">
    <name type="scientific">Proteinivorax tanatarense</name>
    <dbReference type="NCBI Taxonomy" id="1260629"/>
    <lineage>
        <taxon>Bacteria</taxon>
        <taxon>Bacillati</taxon>
        <taxon>Bacillota</taxon>
        <taxon>Clostridia</taxon>
        <taxon>Eubacteriales</taxon>
        <taxon>Proteinivoracaceae</taxon>
        <taxon>Proteinivorax</taxon>
    </lineage>
</organism>
<name>A0AAU7VPA5_9FIRM</name>
<sequence length="237" mass="27511">MAKNYQILSTIYDTYWGSFAQRYSELVLNFIPEKGQITVLDLACGTGSLAINLARNGFNVKGIDISTEMIEVANLKKNSIKGVEFKVDNMLNPDINRKVDIITCAFDSVNYLLNSSDVRKMFNSSFELLHPGGRFIFDFNTEKAYRKNNNFEIRRMVPGGYYDHKMTYNSHKRLAQTIFEFFDGQWELHIQKPYEYKEITQILQQVGFEILFTFNNFKGEPVKQDSDRVFVVAEKPK</sequence>
<dbReference type="RefSeq" id="WP_350344495.1">
    <property type="nucleotide sequence ID" value="NZ_CP158367.1"/>
</dbReference>
<dbReference type="Gene3D" id="3.40.50.150">
    <property type="entry name" value="Vaccinia Virus protein VP39"/>
    <property type="match status" value="1"/>
</dbReference>
<dbReference type="Gene3D" id="2.20.25.110">
    <property type="entry name" value="S-adenosyl-L-methionine-dependent methyltransferases"/>
    <property type="match status" value="1"/>
</dbReference>
<accession>A0AAU7VPA5</accession>
<dbReference type="CDD" id="cd02440">
    <property type="entry name" value="AdoMet_MTases"/>
    <property type="match status" value="1"/>
</dbReference>
<proteinExistence type="predicted"/>
<dbReference type="InterPro" id="IPR025714">
    <property type="entry name" value="Methyltranfer_dom"/>
</dbReference>
<keyword evidence="2" id="KW-0808">Transferase</keyword>
<dbReference type="Pfam" id="PF13847">
    <property type="entry name" value="Methyltransf_31"/>
    <property type="match status" value="1"/>
</dbReference>
<dbReference type="InterPro" id="IPR029063">
    <property type="entry name" value="SAM-dependent_MTases_sf"/>
</dbReference>
<dbReference type="PANTHER" id="PTHR43861">
    <property type="entry name" value="TRANS-ACONITATE 2-METHYLTRANSFERASE-RELATED"/>
    <property type="match status" value="1"/>
</dbReference>
<protein>
    <submittedName>
        <fullName evidence="2">Methyltransferase domain-containing protein</fullName>
    </submittedName>
</protein>
<reference evidence="2" key="1">
    <citation type="journal article" date="2013" name="Extremophiles">
        <title>Proteinivorax tanatarense gen. nov., sp. nov., an anaerobic, haloalkaliphilic, proteolytic bacterium isolated from a decaying algal bloom, and proposal of Proteinivoraceae fam. nov.</title>
        <authorList>
            <person name="Kevbrin V."/>
            <person name="Boltyanskaya Y."/>
            <person name="Zhilina T."/>
            <person name="Kolganova T."/>
            <person name="Lavrentjeva E."/>
            <person name="Kuznetsov B."/>
        </authorList>
    </citation>
    <scope>NUCLEOTIDE SEQUENCE</scope>
    <source>
        <strain evidence="2">Z-910T</strain>
    </source>
</reference>
<reference evidence="2" key="2">
    <citation type="submission" date="2024-06" db="EMBL/GenBank/DDBJ databases">
        <authorList>
            <person name="Petrova K.O."/>
            <person name="Toshchakov S.V."/>
            <person name="Boltjanskaja Y.V."/>
            <person name="Kevbrin V."/>
        </authorList>
    </citation>
    <scope>NUCLEOTIDE SEQUENCE</scope>
    <source>
        <strain evidence="2">Z-910T</strain>
    </source>
</reference>
<dbReference type="GO" id="GO:0032259">
    <property type="term" value="P:methylation"/>
    <property type="evidence" value="ECO:0007669"/>
    <property type="project" value="UniProtKB-KW"/>
</dbReference>
<feature type="domain" description="Methyltransferase" evidence="1">
    <location>
        <begin position="36"/>
        <end position="140"/>
    </location>
</feature>
<dbReference type="AlphaFoldDB" id="A0AAU7VPA5"/>
<gene>
    <name evidence="2" type="ORF">PRVXT_000911</name>
</gene>
<dbReference type="GO" id="GO:0008168">
    <property type="term" value="F:methyltransferase activity"/>
    <property type="evidence" value="ECO:0007669"/>
    <property type="project" value="UniProtKB-KW"/>
</dbReference>
<evidence type="ECO:0000313" key="2">
    <source>
        <dbReference type="EMBL" id="XBX75757.1"/>
    </source>
</evidence>
<evidence type="ECO:0000259" key="1">
    <source>
        <dbReference type="Pfam" id="PF13847"/>
    </source>
</evidence>